<keyword evidence="2" id="KW-1185">Reference proteome</keyword>
<dbReference type="Proteomes" id="UP000237319">
    <property type="component" value="Unassembled WGS sequence"/>
</dbReference>
<accession>A0A2S5CZM6</accession>
<gene>
    <name evidence="1" type="ORF">LYSIN_00980</name>
</gene>
<dbReference type="InterPro" id="IPR047729">
    <property type="entry name" value="Sce7726-like"/>
</dbReference>
<proteinExistence type="predicted"/>
<evidence type="ECO:0008006" key="3">
    <source>
        <dbReference type="Google" id="ProtNLM"/>
    </source>
</evidence>
<dbReference type="RefSeq" id="WP_103976428.1">
    <property type="nucleotide sequence ID" value="NZ_PGLV01000001.1"/>
</dbReference>
<organism evidence="1 2">
    <name type="scientific">Lysinibacillus sphaericus</name>
    <name type="common">Bacillus sphaericus</name>
    <dbReference type="NCBI Taxonomy" id="1421"/>
    <lineage>
        <taxon>Bacteria</taxon>
        <taxon>Bacillati</taxon>
        <taxon>Bacillota</taxon>
        <taxon>Bacilli</taxon>
        <taxon>Bacillales</taxon>
        <taxon>Bacillaceae</taxon>
        <taxon>Lysinibacillus</taxon>
    </lineage>
</organism>
<dbReference type="NCBIfam" id="NF033832">
    <property type="entry name" value="sce7726_fam"/>
    <property type="match status" value="1"/>
</dbReference>
<name>A0A2S5CZM6_LYSSH</name>
<protein>
    <recommendedName>
        <fullName evidence="3">Sce7726 family protein</fullName>
    </recommendedName>
</protein>
<reference evidence="1 2" key="1">
    <citation type="submission" date="2017-11" db="EMBL/GenBank/DDBJ databases">
        <title>Genome sequence of Lysinibacillus sphaericus, a lignin-degrading bacteria isolated from municipal solid waste soil.</title>
        <authorList>
            <person name="Persinoti G.F."/>
            <person name="Paixao D.A."/>
            <person name="Bugg T.D."/>
            <person name="Squina F.M."/>
        </authorList>
    </citation>
    <scope>NUCLEOTIDE SEQUENCE [LARGE SCALE GENOMIC DNA]</scope>
    <source>
        <strain evidence="1 2">A1</strain>
    </source>
</reference>
<evidence type="ECO:0000313" key="2">
    <source>
        <dbReference type="Proteomes" id="UP000237319"/>
    </source>
</evidence>
<comment type="caution">
    <text evidence="1">The sequence shown here is derived from an EMBL/GenBank/DDBJ whole genome shotgun (WGS) entry which is preliminary data.</text>
</comment>
<sequence>MLKKNNYFEYAQSLSNQYSTILSDFSIEEKLLEVFNGQLPIEKENNMTAREFLNTFLIQNYPNEIAVKSTFIKNILFKTKNHVSIFELNVGQSRLDLCKISTSSTAFEIKTDLDTPQRLKQQMDDYFQVFEKVYIICSINNVENMVNYTPKECGIYTYRIAKSGKYFFKKIRTAQKSDNISSTAQLSILTKRDLTSYFNCPYLENKEDMIDSIIKNVTEEEINKIFKNCLKNKFQIKWDFLVEHSSDILEIDYQWFFKNNITPEIVYL</sequence>
<dbReference type="EMBL" id="PGLV01000001">
    <property type="protein sequence ID" value="POZ56197.1"/>
    <property type="molecule type" value="Genomic_DNA"/>
</dbReference>
<evidence type="ECO:0000313" key="1">
    <source>
        <dbReference type="EMBL" id="POZ56197.1"/>
    </source>
</evidence>
<dbReference type="AlphaFoldDB" id="A0A2S5CZM6"/>